<feature type="non-terminal residue" evidence="1">
    <location>
        <position position="41"/>
    </location>
</feature>
<proteinExistence type="predicted"/>
<evidence type="ECO:0000313" key="1">
    <source>
        <dbReference type="EMBL" id="SVD14923.1"/>
    </source>
</evidence>
<gene>
    <name evidence="1" type="ORF">METZ01_LOCUS367777</name>
</gene>
<dbReference type="EMBL" id="UINC01132540">
    <property type="protein sequence ID" value="SVD14923.1"/>
    <property type="molecule type" value="Genomic_DNA"/>
</dbReference>
<reference evidence="1" key="1">
    <citation type="submission" date="2018-05" db="EMBL/GenBank/DDBJ databases">
        <authorList>
            <person name="Lanie J.A."/>
            <person name="Ng W.-L."/>
            <person name="Kazmierczak K.M."/>
            <person name="Andrzejewski T.M."/>
            <person name="Davidsen T.M."/>
            <person name="Wayne K.J."/>
            <person name="Tettelin H."/>
            <person name="Glass J.I."/>
            <person name="Rusch D."/>
            <person name="Podicherti R."/>
            <person name="Tsui H.-C.T."/>
            <person name="Winkler M.E."/>
        </authorList>
    </citation>
    <scope>NUCLEOTIDE SEQUENCE</scope>
</reference>
<protein>
    <submittedName>
        <fullName evidence="1">Uncharacterized protein</fullName>
    </submittedName>
</protein>
<organism evidence="1">
    <name type="scientific">marine metagenome</name>
    <dbReference type="NCBI Taxonomy" id="408172"/>
    <lineage>
        <taxon>unclassified sequences</taxon>
        <taxon>metagenomes</taxon>
        <taxon>ecological metagenomes</taxon>
    </lineage>
</organism>
<dbReference type="AlphaFoldDB" id="A0A382SYX6"/>
<name>A0A382SYX6_9ZZZZ</name>
<accession>A0A382SYX6</accession>
<sequence length="41" mass="4663">MLFARLLSKIFKKGGIVLIDFQGQKYICGKPNLQKPLTIKL</sequence>